<dbReference type="HOGENOM" id="CLU_2222945_0_0_1"/>
<keyword evidence="2" id="KW-1185">Reference proteome</keyword>
<organism evidence="1 2">
    <name type="scientific">Phialophora macrospora</name>
    <dbReference type="NCBI Taxonomy" id="1851006"/>
    <lineage>
        <taxon>Eukaryota</taxon>
        <taxon>Fungi</taxon>
        <taxon>Dikarya</taxon>
        <taxon>Ascomycota</taxon>
        <taxon>Pezizomycotina</taxon>
        <taxon>Eurotiomycetes</taxon>
        <taxon>Chaetothyriomycetidae</taxon>
        <taxon>Chaetothyriales</taxon>
        <taxon>Herpotrichiellaceae</taxon>
        <taxon>Phialophora</taxon>
    </lineage>
</organism>
<dbReference type="EMBL" id="KN846957">
    <property type="protein sequence ID" value="KIW70429.1"/>
    <property type="molecule type" value="Genomic_DNA"/>
</dbReference>
<proteinExistence type="predicted"/>
<reference evidence="1 2" key="1">
    <citation type="submission" date="2015-01" db="EMBL/GenBank/DDBJ databases">
        <title>The Genome Sequence of Capronia semiimmersa CBS27337.</title>
        <authorList>
            <consortium name="The Broad Institute Genomics Platform"/>
            <person name="Cuomo C."/>
            <person name="de Hoog S."/>
            <person name="Gorbushina A."/>
            <person name="Stielow B."/>
            <person name="Teixiera M."/>
            <person name="Abouelleil A."/>
            <person name="Chapman S.B."/>
            <person name="Priest M."/>
            <person name="Young S.K."/>
            <person name="Wortman J."/>
            <person name="Nusbaum C."/>
            <person name="Birren B."/>
        </authorList>
    </citation>
    <scope>NUCLEOTIDE SEQUENCE [LARGE SCALE GENOMIC DNA]</scope>
    <source>
        <strain evidence="1 2">CBS 27337</strain>
    </source>
</reference>
<evidence type="ECO:0000313" key="2">
    <source>
        <dbReference type="Proteomes" id="UP000054266"/>
    </source>
</evidence>
<accession>A0A0D2GE59</accession>
<protein>
    <submittedName>
        <fullName evidence="1">Uncharacterized protein</fullName>
    </submittedName>
</protein>
<dbReference type="AlphaFoldDB" id="A0A0D2GE59"/>
<evidence type="ECO:0000313" key="1">
    <source>
        <dbReference type="EMBL" id="KIW70429.1"/>
    </source>
</evidence>
<dbReference type="Proteomes" id="UP000054266">
    <property type="component" value="Unassembled WGS sequence"/>
</dbReference>
<name>A0A0D2GE59_9EURO</name>
<sequence>MLPPFTRSFTQGSQDYLRIRPRGALMICCSADLYRSRRWLKPEARSQKPGGDLHLEWRMSRPGRKADSVYSSYSASECPTSGLWLTVRLAPSCEPPTPRTPGISDC</sequence>
<gene>
    <name evidence="1" type="ORF">PV04_02699</name>
</gene>